<dbReference type="InterPro" id="IPR011009">
    <property type="entry name" value="Kinase-like_dom_sf"/>
</dbReference>
<dbReference type="GO" id="GO:0004672">
    <property type="term" value="F:protein kinase activity"/>
    <property type="evidence" value="ECO:0007669"/>
    <property type="project" value="InterPro"/>
</dbReference>
<feature type="domain" description="Protein kinase" evidence="5">
    <location>
        <begin position="1"/>
        <end position="170"/>
    </location>
</feature>
<evidence type="ECO:0000256" key="2">
    <source>
        <dbReference type="ARBA" id="ARBA00022741"/>
    </source>
</evidence>
<keyword evidence="4" id="KW-0067">ATP-binding</keyword>
<dbReference type="Pfam" id="PF00069">
    <property type="entry name" value="Pkinase"/>
    <property type="match status" value="1"/>
</dbReference>
<dbReference type="SMART" id="SM00220">
    <property type="entry name" value="S_TKc"/>
    <property type="match status" value="1"/>
</dbReference>
<evidence type="ECO:0000256" key="3">
    <source>
        <dbReference type="ARBA" id="ARBA00022777"/>
    </source>
</evidence>
<evidence type="ECO:0000313" key="6">
    <source>
        <dbReference type="EMBL" id="NDV34616.1"/>
    </source>
</evidence>
<evidence type="ECO:0000256" key="1">
    <source>
        <dbReference type="ARBA" id="ARBA00022679"/>
    </source>
</evidence>
<proteinExistence type="predicted"/>
<dbReference type="GO" id="GO:0005524">
    <property type="term" value="F:ATP binding"/>
    <property type="evidence" value="ECO:0007669"/>
    <property type="project" value="UniProtKB-KW"/>
</dbReference>
<dbReference type="InterPro" id="IPR050538">
    <property type="entry name" value="MAP_kinase_kinase_kinase"/>
</dbReference>
<accession>A0A6B2LC62</accession>
<protein>
    <recommendedName>
        <fullName evidence="5">Protein kinase domain-containing protein</fullName>
    </recommendedName>
</protein>
<evidence type="ECO:0000256" key="4">
    <source>
        <dbReference type="ARBA" id="ARBA00022840"/>
    </source>
</evidence>
<reference evidence="6" key="1">
    <citation type="journal article" date="2020" name="J. Eukaryot. Microbiol.">
        <title>De novo Sequencing, Assembly and Annotation of the Transcriptome for the Free-Living Testate Amoeba Arcella intermedia.</title>
        <authorList>
            <person name="Ribeiro G.M."/>
            <person name="Porfirio-Sousa A.L."/>
            <person name="Maurer-Alcala X.X."/>
            <person name="Katz L.A."/>
            <person name="Lahr D.J.G."/>
        </authorList>
    </citation>
    <scope>NUCLEOTIDE SEQUENCE</scope>
</reference>
<dbReference type="Gene3D" id="1.10.510.10">
    <property type="entry name" value="Transferase(Phosphotransferase) domain 1"/>
    <property type="match status" value="1"/>
</dbReference>
<organism evidence="6">
    <name type="scientific">Arcella intermedia</name>
    <dbReference type="NCBI Taxonomy" id="1963864"/>
    <lineage>
        <taxon>Eukaryota</taxon>
        <taxon>Amoebozoa</taxon>
        <taxon>Tubulinea</taxon>
        <taxon>Elardia</taxon>
        <taxon>Arcellinida</taxon>
        <taxon>Sphaerothecina</taxon>
        <taxon>Arcellidae</taxon>
        <taxon>Arcella</taxon>
    </lineage>
</organism>
<dbReference type="InterPro" id="IPR000719">
    <property type="entry name" value="Prot_kinase_dom"/>
</dbReference>
<dbReference type="AlphaFoldDB" id="A0A6B2LC62"/>
<dbReference type="PROSITE" id="PS50011">
    <property type="entry name" value="PROTEIN_KINASE_DOM"/>
    <property type="match status" value="1"/>
</dbReference>
<keyword evidence="1" id="KW-0808">Transferase</keyword>
<dbReference type="PANTHER" id="PTHR48016:SF56">
    <property type="entry name" value="MAPKK KINASE"/>
    <property type="match status" value="1"/>
</dbReference>
<dbReference type="EMBL" id="GIBP01005647">
    <property type="protein sequence ID" value="NDV34616.1"/>
    <property type="molecule type" value="Transcribed_RNA"/>
</dbReference>
<name>A0A6B2LC62_9EUKA</name>
<keyword evidence="2" id="KW-0547">Nucleotide-binding</keyword>
<sequence length="196" mass="22079">MGGTLSEASKAYQFKDPHIAFITRQISNGVKYLHQKNWAHRDLKSSNVMLQVDGSIKIIDFGLASDMGNGGKTKMLGSAFWIPPEMIIKEQHSLPADIWSLSVCVLEMFYQSPPYAVSPLKCMFEVATVGLQHYIPKGCSEEAKDWLTRSLCYDQTKRSNIIELLKHPWLNQPVPVKELSAILKSVFMSNTIESLM</sequence>
<evidence type="ECO:0000259" key="5">
    <source>
        <dbReference type="PROSITE" id="PS50011"/>
    </source>
</evidence>
<dbReference type="SUPFAM" id="SSF56112">
    <property type="entry name" value="Protein kinase-like (PK-like)"/>
    <property type="match status" value="1"/>
</dbReference>
<keyword evidence="3" id="KW-0418">Kinase</keyword>
<dbReference type="PANTHER" id="PTHR48016">
    <property type="entry name" value="MAP KINASE KINASE KINASE SSK2-RELATED-RELATED"/>
    <property type="match status" value="1"/>
</dbReference>